<feature type="domain" description="ABC transmembrane type-1" evidence="12">
    <location>
        <begin position="17"/>
        <end position="218"/>
    </location>
</feature>
<protein>
    <recommendedName>
        <fullName evidence="10">Arginine ABC transporter permease protein ArtM</fullName>
    </recommendedName>
</protein>
<evidence type="ECO:0000256" key="10">
    <source>
        <dbReference type="ARBA" id="ARBA00040319"/>
    </source>
</evidence>
<evidence type="ECO:0000256" key="8">
    <source>
        <dbReference type="ARBA" id="ARBA00022989"/>
    </source>
</evidence>
<sequence length="231" mass="25311">MTPTWIFDYGKLLLNGLGTTLLILVISAVLGFALALLVALARMSRNPLLAGTSLAYTSVIRGTPLLVQIYIFYYGLGSLFAQFPLIRGSFLWPYLRDGFWYIVIALVLSVGAYVGEVIRGGMKSVPRGELEAAAAFGMRQRLVLCRVWLPRAIRLLLPTLAGESVMLLKSTALASTVAVVDLLGAANVVRAQTFQIYQPLLLVAGIYICLTFMIETGFGLAERRSMFRRAN</sequence>
<feature type="transmembrane region" description="Helical" evidence="11">
    <location>
        <begin position="200"/>
        <end position="221"/>
    </location>
</feature>
<comment type="similarity">
    <text evidence="2">Belongs to the binding-protein-dependent transport system permease family. HisMQ subfamily.</text>
</comment>
<dbReference type="Gene3D" id="1.10.3720.10">
    <property type="entry name" value="MetI-like"/>
    <property type="match status" value="1"/>
</dbReference>
<dbReference type="Proteomes" id="UP000327179">
    <property type="component" value="Chromosome"/>
</dbReference>
<dbReference type="InterPro" id="IPR010065">
    <property type="entry name" value="AA_ABC_transptr_permease_3TM"/>
</dbReference>
<dbReference type="PROSITE" id="PS50928">
    <property type="entry name" value="ABC_TM1"/>
    <property type="match status" value="1"/>
</dbReference>
<feature type="transmembrane region" description="Helical" evidence="11">
    <location>
        <begin position="98"/>
        <end position="118"/>
    </location>
</feature>
<dbReference type="PANTHER" id="PTHR30614:SF10">
    <property type="entry name" value="ARGININE ABC TRANSPORTER PERMEASE PROTEIN ARTM"/>
    <property type="match status" value="1"/>
</dbReference>
<evidence type="ECO:0000259" key="12">
    <source>
        <dbReference type="PROSITE" id="PS50928"/>
    </source>
</evidence>
<dbReference type="AlphaFoldDB" id="A0A5J6QHD5"/>
<keyword evidence="9 11" id="KW-0472">Membrane</keyword>
<reference evidence="13 14" key="1">
    <citation type="submission" date="2019-08" db="EMBL/GenBank/DDBJ databases">
        <title>Whole-genome Sequencing of e-waste polymer degrading bacterium Pseudomonas sp. strain PE08.</title>
        <authorList>
            <person name="Kirdat K."/>
            <person name="Debbarma P."/>
            <person name="Narawade N."/>
            <person name="Suyal D."/>
            <person name="Thorat V."/>
            <person name="Shouche Y."/>
            <person name="Goel R."/>
            <person name="Yadav A."/>
        </authorList>
    </citation>
    <scope>NUCLEOTIDE SEQUENCE [LARGE SCALE GENOMIC DNA]</scope>
    <source>
        <strain evidence="13 14">PE08</strain>
    </source>
</reference>
<keyword evidence="5" id="KW-0997">Cell inner membrane</keyword>
<evidence type="ECO:0000256" key="3">
    <source>
        <dbReference type="ARBA" id="ARBA00022448"/>
    </source>
</evidence>
<evidence type="ECO:0000256" key="5">
    <source>
        <dbReference type="ARBA" id="ARBA00022519"/>
    </source>
</evidence>
<dbReference type="KEGG" id="plal:FXN65_04520"/>
<accession>A0A5J6QHD5</accession>
<proteinExistence type="inferred from homology"/>
<gene>
    <name evidence="13" type="ORF">FXN65_04520</name>
</gene>
<dbReference type="PANTHER" id="PTHR30614">
    <property type="entry name" value="MEMBRANE COMPONENT OF AMINO ACID ABC TRANSPORTER"/>
    <property type="match status" value="1"/>
</dbReference>
<dbReference type="InterPro" id="IPR043429">
    <property type="entry name" value="ArtM/GltK/GlnP/TcyL/YhdX-like"/>
</dbReference>
<evidence type="ECO:0000313" key="13">
    <source>
        <dbReference type="EMBL" id="QEY61345.1"/>
    </source>
</evidence>
<dbReference type="GO" id="GO:0022857">
    <property type="term" value="F:transmembrane transporter activity"/>
    <property type="evidence" value="ECO:0007669"/>
    <property type="project" value="InterPro"/>
</dbReference>
<keyword evidence="6 11" id="KW-0812">Transmembrane</keyword>
<organism evidence="13 14">
    <name type="scientific">Metapseudomonas lalkuanensis</name>
    <dbReference type="NCBI Taxonomy" id="2604832"/>
    <lineage>
        <taxon>Bacteria</taxon>
        <taxon>Pseudomonadati</taxon>
        <taxon>Pseudomonadota</taxon>
        <taxon>Gammaproteobacteria</taxon>
        <taxon>Pseudomonadales</taxon>
        <taxon>Pseudomonadaceae</taxon>
        <taxon>Metapseudomonas</taxon>
    </lineage>
</organism>
<dbReference type="NCBIfam" id="TIGR01726">
    <property type="entry name" value="HEQRo_perm_3TM"/>
    <property type="match status" value="1"/>
</dbReference>
<keyword evidence="7" id="KW-0029">Amino-acid transport</keyword>
<evidence type="ECO:0000256" key="4">
    <source>
        <dbReference type="ARBA" id="ARBA00022475"/>
    </source>
</evidence>
<dbReference type="Pfam" id="PF00528">
    <property type="entry name" value="BPD_transp_1"/>
    <property type="match status" value="1"/>
</dbReference>
<evidence type="ECO:0000256" key="1">
    <source>
        <dbReference type="ARBA" id="ARBA00004429"/>
    </source>
</evidence>
<feature type="transmembrane region" description="Helical" evidence="11">
    <location>
        <begin position="62"/>
        <end position="86"/>
    </location>
</feature>
<evidence type="ECO:0000256" key="11">
    <source>
        <dbReference type="RuleBase" id="RU363032"/>
    </source>
</evidence>
<keyword evidence="4" id="KW-1003">Cell membrane</keyword>
<keyword evidence="8 11" id="KW-1133">Transmembrane helix</keyword>
<dbReference type="InterPro" id="IPR035906">
    <property type="entry name" value="MetI-like_sf"/>
</dbReference>
<feature type="transmembrane region" description="Helical" evidence="11">
    <location>
        <begin position="20"/>
        <end position="41"/>
    </location>
</feature>
<evidence type="ECO:0000313" key="14">
    <source>
        <dbReference type="Proteomes" id="UP000327179"/>
    </source>
</evidence>
<evidence type="ECO:0000256" key="2">
    <source>
        <dbReference type="ARBA" id="ARBA00010072"/>
    </source>
</evidence>
<evidence type="ECO:0000256" key="7">
    <source>
        <dbReference type="ARBA" id="ARBA00022970"/>
    </source>
</evidence>
<dbReference type="CDD" id="cd06261">
    <property type="entry name" value="TM_PBP2"/>
    <property type="match status" value="1"/>
</dbReference>
<comment type="subcellular location">
    <subcellularLocation>
        <location evidence="1">Cell inner membrane</location>
        <topology evidence="1">Multi-pass membrane protein</topology>
    </subcellularLocation>
    <subcellularLocation>
        <location evidence="11">Cell membrane</location>
        <topology evidence="11">Multi-pass membrane protein</topology>
    </subcellularLocation>
</comment>
<dbReference type="GO" id="GO:0006865">
    <property type="term" value="P:amino acid transport"/>
    <property type="evidence" value="ECO:0007669"/>
    <property type="project" value="UniProtKB-KW"/>
</dbReference>
<dbReference type="InterPro" id="IPR000515">
    <property type="entry name" value="MetI-like"/>
</dbReference>
<evidence type="ECO:0000256" key="6">
    <source>
        <dbReference type="ARBA" id="ARBA00022692"/>
    </source>
</evidence>
<keyword evidence="14" id="KW-1185">Reference proteome</keyword>
<keyword evidence="3 11" id="KW-0813">Transport</keyword>
<name>A0A5J6QHD5_9GAMM</name>
<evidence type="ECO:0000256" key="9">
    <source>
        <dbReference type="ARBA" id="ARBA00023136"/>
    </source>
</evidence>
<dbReference type="SUPFAM" id="SSF161098">
    <property type="entry name" value="MetI-like"/>
    <property type="match status" value="1"/>
</dbReference>
<dbReference type="RefSeq" id="WP_151131905.1">
    <property type="nucleotide sequence ID" value="NZ_CP043311.1"/>
</dbReference>
<dbReference type="GO" id="GO:0043190">
    <property type="term" value="C:ATP-binding cassette (ABC) transporter complex"/>
    <property type="evidence" value="ECO:0007669"/>
    <property type="project" value="InterPro"/>
</dbReference>
<dbReference type="EMBL" id="CP043311">
    <property type="protein sequence ID" value="QEY61345.1"/>
    <property type="molecule type" value="Genomic_DNA"/>
</dbReference>